<proteinExistence type="predicted"/>
<accession>A0A368RNY2</accession>
<evidence type="ECO:0000313" key="2">
    <source>
        <dbReference type="EMBL" id="RCV31823.1"/>
    </source>
</evidence>
<organism evidence="2">
    <name type="scientific">Setaria italica</name>
    <name type="common">Foxtail millet</name>
    <name type="synonym">Panicum italicum</name>
    <dbReference type="NCBI Taxonomy" id="4555"/>
    <lineage>
        <taxon>Eukaryota</taxon>
        <taxon>Viridiplantae</taxon>
        <taxon>Streptophyta</taxon>
        <taxon>Embryophyta</taxon>
        <taxon>Tracheophyta</taxon>
        <taxon>Spermatophyta</taxon>
        <taxon>Magnoliopsida</taxon>
        <taxon>Liliopsida</taxon>
        <taxon>Poales</taxon>
        <taxon>Poaceae</taxon>
        <taxon>PACMAD clade</taxon>
        <taxon>Panicoideae</taxon>
        <taxon>Panicodae</taxon>
        <taxon>Paniceae</taxon>
        <taxon>Cenchrinae</taxon>
        <taxon>Setaria</taxon>
    </lineage>
</organism>
<feature type="region of interest" description="Disordered" evidence="1">
    <location>
        <begin position="55"/>
        <end position="84"/>
    </location>
</feature>
<name>A0A368RNY2_SETIT</name>
<dbReference type="EMBL" id="CM003533">
    <property type="protein sequence ID" value="RCV31823.1"/>
    <property type="molecule type" value="Genomic_DNA"/>
</dbReference>
<reference evidence="2" key="2">
    <citation type="submission" date="2015-07" db="EMBL/GenBank/DDBJ databases">
        <authorList>
            <person name="Noorani M."/>
        </authorList>
    </citation>
    <scope>NUCLEOTIDE SEQUENCE</scope>
    <source>
        <strain evidence="2">Yugu1</strain>
    </source>
</reference>
<dbReference type="AlphaFoldDB" id="A0A368RNY2"/>
<gene>
    <name evidence="2" type="ORF">SETIT_6G208800v2</name>
</gene>
<evidence type="ECO:0000256" key="1">
    <source>
        <dbReference type="SAM" id="MobiDB-lite"/>
    </source>
</evidence>
<protein>
    <submittedName>
        <fullName evidence="2">Uncharacterized protein</fullName>
    </submittedName>
</protein>
<sequence>MNKITEDLDEYLKVDCSSKEKCSTMWKLEDILARLKNLTNRLGLYSMPKNVMLEESCRDEEDEDDDEDEDSDNWMQDDARKTKRQWICKASKCSEEKDEEKRKTKRQR</sequence>
<dbReference type="OrthoDB" id="10529419at2759"/>
<reference evidence="2" key="1">
    <citation type="journal article" date="2012" name="Nat. Biotechnol.">
        <title>Reference genome sequence of the model plant Setaria.</title>
        <authorList>
            <person name="Bennetzen J.L."/>
            <person name="Schmutz J."/>
            <person name="Wang H."/>
            <person name="Percifield R."/>
            <person name="Hawkins J."/>
            <person name="Pontaroli A.C."/>
            <person name="Estep M."/>
            <person name="Feng L."/>
            <person name="Vaughn J.N."/>
            <person name="Grimwood J."/>
            <person name="Jenkins J."/>
            <person name="Barry K."/>
            <person name="Lindquist E."/>
            <person name="Hellsten U."/>
            <person name="Deshpande S."/>
            <person name="Wang X."/>
            <person name="Wu X."/>
            <person name="Mitros T."/>
            <person name="Triplett J."/>
            <person name="Yang X."/>
            <person name="Ye C.Y."/>
            <person name="Mauro-Herrera M."/>
            <person name="Wang L."/>
            <person name="Li P."/>
            <person name="Sharma M."/>
            <person name="Sharma R."/>
            <person name="Ronald P.C."/>
            <person name="Panaud O."/>
            <person name="Kellogg E.A."/>
            <person name="Brutnell T.P."/>
            <person name="Doust A.N."/>
            <person name="Tuskan G.A."/>
            <person name="Rokhsar D."/>
            <person name="Devos K.M."/>
        </authorList>
    </citation>
    <scope>NUCLEOTIDE SEQUENCE [LARGE SCALE GENOMIC DNA]</scope>
    <source>
        <strain evidence="2">Yugu1</strain>
    </source>
</reference>
<feature type="compositionally biased region" description="Acidic residues" evidence="1">
    <location>
        <begin position="57"/>
        <end position="72"/>
    </location>
</feature>